<dbReference type="InterPro" id="IPR036890">
    <property type="entry name" value="HATPase_C_sf"/>
</dbReference>
<dbReference type="Gene3D" id="1.20.120.160">
    <property type="entry name" value="HPT domain"/>
    <property type="match status" value="1"/>
</dbReference>
<dbReference type="InterPro" id="IPR003594">
    <property type="entry name" value="HATPase_dom"/>
</dbReference>
<keyword evidence="3 6" id="KW-0597">Phosphoprotein</keyword>
<dbReference type="SUPFAM" id="SSF47226">
    <property type="entry name" value="Histidine-containing phosphotransfer domain, HPT domain"/>
    <property type="match status" value="1"/>
</dbReference>
<dbReference type="Gene3D" id="1.10.287.560">
    <property type="entry name" value="Histidine kinase CheA-like, homodimeric domain"/>
    <property type="match status" value="1"/>
</dbReference>
<keyword evidence="4" id="KW-0808">Transferase</keyword>
<dbReference type="SMART" id="SM00073">
    <property type="entry name" value="HPT"/>
    <property type="match status" value="1"/>
</dbReference>
<dbReference type="SUPFAM" id="SSF50341">
    <property type="entry name" value="CheW-like"/>
    <property type="match status" value="1"/>
</dbReference>
<dbReference type="PROSITE" id="PS50851">
    <property type="entry name" value="CHEW"/>
    <property type="match status" value="1"/>
</dbReference>
<evidence type="ECO:0000256" key="7">
    <source>
        <dbReference type="SAM" id="MobiDB-lite"/>
    </source>
</evidence>
<dbReference type="InterPro" id="IPR036641">
    <property type="entry name" value="HPT_dom_sf"/>
</dbReference>
<evidence type="ECO:0000256" key="1">
    <source>
        <dbReference type="ARBA" id="ARBA00000085"/>
    </source>
</evidence>
<dbReference type="InterPro" id="IPR036097">
    <property type="entry name" value="HisK_dim/P_sf"/>
</dbReference>
<gene>
    <name evidence="11" type="ORF">NWE73_02885</name>
</gene>
<dbReference type="Gene3D" id="2.30.30.40">
    <property type="entry name" value="SH3 Domains"/>
    <property type="match status" value="1"/>
</dbReference>
<dbReference type="Pfam" id="PF01627">
    <property type="entry name" value="Hpt"/>
    <property type="match status" value="1"/>
</dbReference>
<keyword evidence="5" id="KW-0418">Kinase</keyword>
<reference evidence="11" key="1">
    <citation type="submission" date="2022-08" db="EMBL/GenBank/DDBJ databases">
        <title>Novel Bdellovibrio Species Isolated from Svalbard: Designation Bdellovibrio svalbardensis.</title>
        <authorList>
            <person name="Mitchell R.J."/>
            <person name="Choi S.Y."/>
        </authorList>
    </citation>
    <scope>NUCLEOTIDE SEQUENCE</scope>
    <source>
        <strain evidence="11">PAP01</strain>
    </source>
</reference>
<dbReference type="Proteomes" id="UP001152321">
    <property type="component" value="Unassembled WGS sequence"/>
</dbReference>
<feature type="region of interest" description="Disordered" evidence="7">
    <location>
        <begin position="133"/>
        <end position="152"/>
    </location>
</feature>
<comment type="caution">
    <text evidence="11">The sequence shown here is derived from an EMBL/GenBank/DDBJ whole genome shotgun (WGS) entry which is preliminary data.</text>
</comment>
<dbReference type="RefSeq" id="WP_277576766.1">
    <property type="nucleotide sequence ID" value="NZ_JANRMI010000001.1"/>
</dbReference>
<proteinExistence type="predicted"/>
<feature type="domain" description="HPt" evidence="10">
    <location>
        <begin position="4"/>
        <end position="108"/>
    </location>
</feature>
<evidence type="ECO:0000259" key="8">
    <source>
        <dbReference type="PROSITE" id="PS50109"/>
    </source>
</evidence>
<dbReference type="PROSITE" id="PS50109">
    <property type="entry name" value="HIS_KIN"/>
    <property type="match status" value="1"/>
</dbReference>
<accession>A0ABT6DEN3</accession>
<evidence type="ECO:0000256" key="4">
    <source>
        <dbReference type="ARBA" id="ARBA00022679"/>
    </source>
</evidence>
<dbReference type="CDD" id="cd00088">
    <property type="entry name" value="HPT"/>
    <property type="match status" value="1"/>
</dbReference>
<feature type="domain" description="Histidine kinase" evidence="8">
    <location>
        <begin position="318"/>
        <end position="524"/>
    </location>
</feature>
<dbReference type="Pfam" id="PF02895">
    <property type="entry name" value="H-kinase_dim"/>
    <property type="match status" value="1"/>
</dbReference>
<keyword evidence="12" id="KW-1185">Reference proteome</keyword>
<dbReference type="SMART" id="SM01231">
    <property type="entry name" value="H-kinase_dim"/>
    <property type="match status" value="1"/>
</dbReference>
<comment type="catalytic activity">
    <reaction evidence="1">
        <text>ATP + protein L-histidine = ADP + protein N-phospho-L-histidine.</text>
        <dbReference type="EC" id="2.7.13.3"/>
    </reaction>
</comment>
<evidence type="ECO:0000256" key="3">
    <source>
        <dbReference type="ARBA" id="ARBA00022553"/>
    </source>
</evidence>
<dbReference type="InterPro" id="IPR008207">
    <property type="entry name" value="Sig_transdc_His_kin_Hpt_dom"/>
</dbReference>
<feature type="modified residue" description="Phosphohistidine" evidence="6">
    <location>
        <position position="51"/>
    </location>
</feature>
<dbReference type="InterPro" id="IPR004105">
    <property type="entry name" value="CheA-like_dim"/>
</dbReference>
<organism evidence="11 12">
    <name type="scientific">Bdellovibrio svalbardensis</name>
    <dbReference type="NCBI Taxonomy" id="2972972"/>
    <lineage>
        <taxon>Bacteria</taxon>
        <taxon>Pseudomonadati</taxon>
        <taxon>Bdellovibrionota</taxon>
        <taxon>Bdellovibrionia</taxon>
        <taxon>Bdellovibrionales</taxon>
        <taxon>Pseudobdellovibrionaceae</taxon>
        <taxon>Bdellovibrio</taxon>
    </lineage>
</organism>
<name>A0ABT6DEN3_9BACT</name>
<evidence type="ECO:0000313" key="12">
    <source>
        <dbReference type="Proteomes" id="UP001152321"/>
    </source>
</evidence>
<dbReference type="InterPro" id="IPR002545">
    <property type="entry name" value="CheW-lke_dom"/>
</dbReference>
<dbReference type="PROSITE" id="PS50894">
    <property type="entry name" value="HPT"/>
    <property type="match status" value="1"/>
</dbReference>
<dbReference type="EC" id="2.7.13.3" evidence="2"/>
<evidence type="ECO:0000256" key="5">
    <source>
        <dbReference type="ARBA" id="ARBA00022777"/>
    </source>
</evidence>
<dbReference type="SUPFAM" id="SSF47384">
    <property type="entry name" value="Homodimeric domain of signal transducing histidine kinase"/>
    <property type="match status" value="1"/>
</dbReference>
<dbReference type="PANTHER" id="PTHR43395:SF8">
    <property type="entry name" value="HISTIDINE KINASE"/>
    <property type="match status" value="1"/>
</dbReference>
<sequence>MSGDNSFFEELQSDFLNESAFMLEQYEESMIKLETSQEPAKDLTDIFRVAHSVKGGAAAVGLMDLAKFAHVMEDLLDLLRSRPELVNPNAISLLLVSGDELKNRIAALQQGQGGPWDTSALKAQLIEITESLSGKKKKHHEPEEVTPVSEEVKEQAPDDFFAVTPAAEAVSASAPPEEDFTNHELLAELLAGLSPEDQAEFRAQEAAAAAPAPALHVAPAPEPVVEMEEKAAPVVAAPVAPVALKVVPKAAAPTPPKAAGDGGGPKGPSKPAASAIKVDTGRVDSVLDAVGELVVLKNQLVHDETVRSGVNLRLEAIVDQLDKAVRELYEKTLSIRMTPLKSMFIKIQRIVRDVSLTLDKPVDLQLVGEETEVERTVFELLGDPLVHLVRNSMDHGIEKRETRQQRGKPATAKVTVSAKQNGGNVVIEIIDDGGGINREKVLGKAIERGLVPQGVDPATIPDETVFQYIFQPGFSTADKISDLSGRGVGLDVVKSNLDKINGKINIMSKSGVGTTFRLTIPLSTAITDGIIVALDGARYILPIHSIREIVRVQPKDYTNVSNAGKVASIRGLLLPVIDVSKTLGSINWKLNKKDDMLVKRSETSLSARREETMLVVIESMTGQMAFPVDDVLGQAQVVVKPITTGVQIPEVAGAAILGDGRTVLILDPSALVNNIARNRDVAAA</sequence>
<dbReference type="Gene3D" id="3.30.565.10">
    <property type="entry name" value="Histidine kinase-like ATPase, C-terminal domain"/>
    <property type="match status" value="1"/>
</dbReference>
<evidence type="ECO:0000313" key="11">
    <source>
        <dbReference type="EMBL" id="MDG0815290.1"/>
    </source>
</evidence>
<feature type="domain" description="CheW-like" evidence="9">
    <location>
        <begin position="526"/>
        <end position="677"/>
    </location>
</feature>
<dbReference type="SUPFAM" id="SSF55874">
    <property type="entry name" value="ATPase domain of HSP90 chaperone/DNA topoisomerase II/histidine kinase"/>
    <property type="match status" value="1"/>
</dbReference>
<dbReference type="InterPro" id="IPR005467">
    <property type="entry name" value="His_kinase_dom"/>
</dbReference>
<evidence type="ECO:0000259" key="9">
    <source>
        <dbReference type="PROSITE" id="PS50851"/>
    </source>
</evidence>
<dbReference type="SMART" id="SM00260">
    <property type="entry name" value="CheW"/>
    <property type="match status" value="1"/>
</dbReference>
<dbReference type="InterPro" id="IPR051315">
    <property type="entry name" value="Bact_Chemotaxis_CheA"/>
</dbReference>
<dbReference type="InterPro" id="IPR036061">
    <property type="entry name" value="CheW-like_dom_sf"/>
</dbReference>
<evidence type="ECO:0000256" key="6">
    <source>
        <dbReference type="PROSITE-ProRule" id="PRU00110"/>
    </source>
</evidence>
<protein>
    <recommendedName>
        <fullName evidence="2">histidine kinase</fullName>
        <ecNumber evidence="2">2.7.13.3</ecNumber>
    </recommendedName>
</protein>
<feature type="region of interest" description="Disordered" evidence="7">
    <location>
        <begin position="252"/>
        <end position="273"/>
    </location>
</feature>
<dbReference type="SMART" id="SM00387">
    <property type="entry name" value="HATPase_c"/>
    <property type="match status" value="1"/>
</dbReference>
<dbReference type="InterPro" id="IPR037006">
    <property type="entry name" value="CheA-like_homodim_sf"/>
</dbReference>
<dbReference type="CDD" id="cd16916">
    <property type="entry name" value="HATPase_CheA-like"/>
    <property type="match status" value="1"/>
</dbReference>
<evidence type="ECO:0000256" key="2">
    <source>
        <dbReference type="ARBA" id="ARBA00012438"/>
    </source>
</evidence>
<dbReference type="PANTHER" id="PTHR43395">
    <property type="entry name" value="SENSOR HISTIDINE KINASE CHEA"/>
    <property type="match status" value="1"/>
</dbReference>
<dbReference type="Pfam" id="PF02518">
    <property type="entry name" value="HATPase_c"/>
    <property type="match status" value="1"/>
</dbReference>
<dbReference type="PRINTS" id="PR00344">
    <property type="entry name" value="BCTRLSENSOR"/>
</dbReference>
<dbReference type="Pfam" id="PF01584">
    <property type="entry name" value="CheW"/>
    <property type="match status" value="1"/>
</dbReference>
<dbReference type="EMBL" id="JANRMI010000001">
    <property type="protein sequence ID" value="MDG0815290.1"/>
    <property type="molecule type" value="Genomic_DNA"/>
</dbReference>
<dbReference type="InterPro" id="IPR004358">
    <property type="entry name" value="Sig_transdc_His_kin-like_C"/>
</dbReference>
<evidence type="ECO:0000259" key="10">
    <source>
        <dbReference type="PROSITE" id="PS50894"/>
    </source>
</evidence>